<dbReference type="InterPro" id="IPR025996">
    <property type="entry name" value="MT1864/Rv1816-like_C"/>
</dbReference>
<gene>
    <name evidence="6" type="ORF">ACFPIH_51600</name>
</gene>
<keyword evidence="1" id="KW-0805">Transcription regulation</keyword>
<dbReference type="EMBL" id="JBHSFK010000061">
    <property type="protein sequence ID" value="MFC4507761.1"/>
    <property type="molecule type" value="Genomic_DNA"/>
</dbReference>
<sequence length="217" mass="24161">MSAAQGAVKRVPNRWGEGQRLRQEILDAAGRLLEETGRPEDISLRAIAREAGVTAPAIYKHFKDKAELMWTLLDGVYESMAETLRAARRSAPAEDAWAGLRAVVDAYCRFALDEPRRYELLFRIGPTLSSSPEPARHPMGRVLDAWCEATVSYLDEARGMDATSDPDGRPDARQAAKLLWSGLHGQFGLWWNVSDVSEASELDELRDSLMSSLFGRK</sequence>
<evidence type="ECO:0000256" key="1">
    <source>
        <dbReference type="ARBA" id="ARBA00023015"/>
    </source>
</evidence>
<dbReference type="PROSITE" id="PS50977">
    <property type="entry name" value="HTH_TETR_2"/>
    <property type="match status" value="1"/>
</dbReference>
<dbReference type="InterPro" id="IPR009057">
    <property type="entry name" value="Homeodomain-like_sf"/>
</dbReference>
<evidence type="ECO:0000256" key="3">
    <source>
        <dbReference type="ARBA" id="ARBA00023163"/>
    </source>
</evidence>
<proteinExistence type="predicted"/>
<dbReference type="SUPFAM" id="SSF46689">
    <property type="entry name" value="Homeodomain-like"/>
    <property type="match status" value="1"/>
</dbReference>
<accession>A0ABV9BD20</accession>
<dbReference type="InterPro" id="IPR036271">
    <property type="entry name" value="Tet_transcr_reg_TetR-rel_C_sf"/>
</dbReference>
<evidence type="ECO:0000256" key="4">
    <source>
        <dbReference type="PROSITE-ProRule" id="PRU00335"/>
    </source>
</evidence>
<dbReference type="Pfam" id="PF00440">
    <property type="entry name" value="TetR_N"/>
    <property type="match status" value="1"/>
</dbReference>
<evidence type="ECO:0000259" key="5">
    <source>
        <dbReference type="PROSITE" id="PS50977"/>
    </source>
</evidence>
<dbReference type="RefSeq" id="WP_381186616.1">
    <property type="nucleotide sequence ID" value="NZ_JBHSFK010000061.1"/>
</dbReference>
<comment type="caution">
    <text evidence="6">The sequence shown here is derived from an EMBL/GenBank/DDBJ whole genome shotgun (WGS) entry which is preliminary data.</text>
</comment>
<dbReference type="SUPFAM" id="SSF48498">
    <property type="entry name" value="Tetracyclin repressor-like, C-terminal domain"/>
    <property type="match status" value="1"/>
</dbReference>
<dbReference type="Pfam" id="PF13305">
    <property type="entry name" value="TetR_C_33"/>
    <property type="match status" value="1"/>
</dbReference>
<reference evidence="7" key="1">
    <citation type="journal article" date="2019" name="Int. J. Syst. Evol. Microbiol.">
        <title>The Global Catalogue of Microorganisms (GCM) 10K type strain sequencing project: providing services to taxonomists for standard genome sequencing and annotation.</title>
        <authorList>
            <consortium name="The Broad Institute Genomics Platform"/>
            <consortium name="The Broad Institute Genome Sequencing Center for Infectious Disease"/>
            <person name="Wu L."/>
            <person name="Ma J."/>
        </authorList>
    </citation>
    <scope>NUCLEOTIDE SEQUENCE [LARGE SCALE GENOMIC DNA]</scope>
    <source>
        <strain evidence="7">CGMCC 4.7177</strain>
    </source>
</reference>
<organism evidence="6 7">
    <name type="scientific">Streptomyces vulcanius</name>
    <dbReference type="NCBI Taxonomy" id="1441876"/>
    <lineage>
        <taxon>Bacteria</taxon>
        <taxon>Bacillati</taxon>
        <taxon>Actinomycetota</taxon>
        <taxon>Actinomycetes</taxon>
        <taxon>Kitasatosporales</taxon>
        <taxon>Streptomycetaceae</taxon>
        <taxon>Streptomyces</taxon>
    </lineage>
</organism>
<keyword evidence="2 4" id="KW-0238">DNA-binding</keyword>
<dbReference type="InterPro" id="IPR001647">
    <property type="entry name" value="HTH_TetR"/>
</dbReference>
<dbReference type="PANTHER" id="PTHR30055:SF234">
    <property type="entry name" value="HTH-TYPE TRANSCRIPTIONAL REGULATOR BETI"/>
    <property type="match status" value="1"/>
</dbReference>
<keyword evidence="7" id="KW-1185">Reference proteome</keyword>
<dbReference type="PANTHER" id="PTHR30055">
    <property type="entry name" value="HTH-TYPE TRANSCRIPTIONAL REGULATOR RUTR"/>
    <property type="match status" value="1"/>
</dbReference>
<dbReference type="InterPro" id="IPR050109">
    <property type="entry name" value="HTH-type_TetR-like_transc_reg"/>
</dbReference>
<dbReference type="Gene3D" id="1.10.357.10">
    <property type="entry name" value="Tetracycline Repressor, domain 2"/>
    <property type="match status" value="1"/>
</dbReference>
<dbReference type="Proteomes" id="UP001595839">
    <property type="component" value="Unassembled WGS sequence"/>
</dbReference>
<protein>
    <submittedName>
        <fullName evidence="6">TetR/AcrR family transcriptional regulator</fullName>
    </submittedName>
</protein>
<name>A0ABV9BD20_9ACTN</name>
<evidence type="ECO:0000313" key="6">
    <source>
        <dbReference type="EMBL" id="MFC4507761.1"/>
    </source>
</evidence>
<keyword evidence="3" id="KW-0804">Transcription</keyword>
<evidence type="ECO:0000313" key="7">
    <source>
        <dbReference type="Proteomes" id="UP001595839"/>
    </source>
</evidence>
<evidence type="ECO:0000256" key="2">
    <source>
        <dbReference type="ARBA" id="ARBA00023125"/>
    </source>
</evidence>
<feature type="DNA-binding region" description="H-T-H motif" evidence="4">
    <location>
        <begin position="43"/>
        <end position="62"/>
    </location>
</feature>
<feature type="domain" description="HTH tetR-type" evidence="5">
    <location>
        <begin position="19"/>
        <end position="80"/>
    </location>
</feature>